<comment type="caution">
    <text evidence="3">The sequence shown here is derived from an EMBL/GenBank/DDBJ whole genome shotgun (WGS) entry which is preliminary data.</text>
</comment>
<evidence type="ECO:0000313" key="4">
    <source>
        <dbReference type="Proteomes" id="UP000544090"/>
    </source>
</evidence>
<feature type="transmembrane region" description="Helical" evidence="2">
    <location>
        <begin position="24"/>
        <end position="44"/>
    </location>
</feature>
<evidence type="ECO:0000313" key="3">
    <source>
        <dbReference type="EMBL" id="NKX54185.1"/>
    </source>
</evidence>
<keyword evidence="2" id="KW-1133">Transmembrane helix</keyword>
<evidence type="ECO:0000256" key="1">
    <source>
        <dbReference type="SAM" id="MobiDB-lite"/>
    </source>
</evidence>
<protein>
    <recommendedName>
        <fullName evidence="5">DUF4352 domain-containing protein</fullName>
    </recommendedName>
</protein>
<keyword evidence="2" id="KW-0472">Membrane</keyword>
<feature type="region of interest" description="Disordered" evidence="1">
    <location>
        <begin position="52"/>
        <end position="100"/>
    </location>
</feature>
<gene>
    <name evidence="3" type="ORF">HGG74_06440</name>
</gene>
<keyword evidence="4" id="KW-1185">Reference proteome</keyword>
<dbReference type="Proteomes" id="UP000544090">
    <property type="component" value="Unassembled WGS sequence"/>
</dbReference>
<keyword evidence="2" id="KW-0812">Transmembrane</keyword>
<dbReference type="EMBL" id="JAAZSQ010000004">
    <property type="protein sequence ID" value="NKX54185.1"/>
    <property type="molecule type" value="Genomic_DNA"/>
</dbReference>
<proteinExistence type="predicted"/>
<dbReference type="RefSeq" id="WP_168485530.1">
    <property type="nucleotide sequence ID" value="NZ_JAAZSQ010000004.1"/>
</dbReference>
<dbReference type="AlphaFoldDB" id="A0A7X6K5S1"/>
<organism evidence="3 4">
    <name type="scientific">Arthrobacter mobilis</name>
    <dbReference type="NCBI Taxonomy" id="2724944"/>
    <lineage>
        <taxon>Bacteria</taxon>
        <taxon>Bacillati</taxon>
        <taxon>Actinomycetota</taxon>
        <taxon>Actinomycetes</taxon>
        <taxon>Micrococcales</taxon>
        <taxon>Micrococcaceae</taxon>
        <taxon>Arthrobacter</taxon>
    </lineage>
</organism>
<feature type="compositionally biased region" description="Low complexity" evidence="1">
    <location>
        <begin position="52"/>
        <end position="76"/>
    </location>
</feature>
<accession>A0A7X6K5S1</accession>
<evidence type="ECO:0000256" key="2">
    <source>
        <dbReference type="SAM" id="Phobius"/>
    </source>
</evidence>
<name>A0A7X6K5S1_9MICC</name>
<reference evidence="3 4" key="1">
    <citation type="submission" date="2020-04" db="EMBL/GenBank/DDBJ databases">
        <title>Arthrobacter sp. nov.</title>
        <authorList>
            <person name="Liu S."/>
        </authorList>
    </citation>
    <scope>NUCLEOTIDE SEQUENCE [LARGE SCALE GENOMIC DNA]</scope>
    <source>
        <strain evidence="3 4">E918</strain>
    </source>
</reference>
<evidence type="ECO:0008006" key="5">
    <source>
        <dbReference type="Google" id="ProtNLM"/>
    </source>
</evidence>
<sequence length="208" mass="21127">MAEDNTGDTTGGGKPASWWTTMPGILTAAAALITAVTGLVVGLAQAGLLGRPGPEPGPAASSPAAPGPAETPAGTSGRDGASGPDKPAGSGGWEATVPTGEPIRSGTVEYVVTGAQVRPDADGYLAVAFTIKCINHDRYDLNFWDSTFRLQIGGDSIAPVSGLNELVAGDSTKTGEVAFRVPDSTREAVLRIKFLEGERSVPVALSPR</sequence>